<dbReference type="PROSITE" id="PS50837">
    <property type="entry name" value="NACHT"/>
    <property type="match status" value="1"/>
</dbReference>
<reference evidence="4 5" key="1">
    <citation type="submission" date="2024-11" db="EMBL/GenBank/DDBJ databases">
        <title>The Natural Products Discovery Center: Release of the First 8490 Sequenced Strains for Exploring Actinobacteria Biosynthetic Diversity.</title>
        <authorList>
            <person name="Kalkreuter E."/>
            <person name="Kautsar S.A."/>
            <person name="Yang D."/>
            <person name="Bader C.D."/>
            <person name="Teijaro C.N."/>
            <person name="Fluegel L."/>
            <person name="Davis C.M."/>
            <person name="Simpson J.R."/>
            <person name="Lauterbach L."/>
            <person name="Steele A.D."/>
            <person name="Gui C."/>
            <person name="Meng S."/>
            <person name="Li G."/>
            <person name="Viehrig K."/>
            <person name="Ye F."/>
            <person name="Su P."/>
            <person name="Kiefer A.F."/>
            <person name="Nichols A."/>
            <person name="Cepeda A.J."/>
            <person name="Yan W."/>
            <person name="Fan B."/>
            <person name="Jiang Y."/>
            <person name="Adhikari A."/>
            <person name="Zheng C.-J."/>
            <person name="Schuster L."/>
            <person name="Cowan T.M."/>
            <person name="Smanski M.J."/>
            <person name="Chevrette M.G."/>
            <person name="De Carvalho L.P.S."/>
            <person name="Shen B."/>
        </authorList>
    </citation>
    <scope>NUCLEOTIDE SEQUENCE [LARGE SCALE GENOMIC DNA]</scope>
    <source>
        <strain evidence="4 5">NPDC020863</strain>
    </source>
</reference>
<keyword evidence="2" id="KW-0067">ATP-binding</keyword>
<dbReference type="PANTHER" id="PTHR46844">
    <property type="entry name" value="SLR5058 PROTEIN"/>
    <property type="match status" value="1"/>
</dbReference>
<evidence type="ECO:0000313" key="4">
    <source>
        <dbReference type="EMBL" id="MFK4266436.1"/>
    </source>
</evidence>
<dbReference type="InterPro" id="IPR007111">
    <property type="entry name" value="NACHT_NTPase"/>
</dbReference>
<dbReference type="Pfam" id="PF22733">
    <property type="entry name" value="NNH1"/>
    <property type="match status" value="1"/>
</dbReference>
<proteinExistence type="predicted"/>
<accession>A0ABW8LKJ1</accession>
<dbReference type="Pfam" id="PF05729">
    <property type="entry name" value="NACHT"/>
    <property type="match status" value="1"/>
</dbReference>
<dbReference type="Gene3D" id="3.80.10.10">
    <property type="entry name" value="Ribonuclease Inhibitor"/>
    <property type="match status" value="1"/>
</dbReference>
<dbReference type="InterPro" id="IPR027417">
    <property type="entry name" value="P-loop_NTPase"/>
</dbReference>
<dbReference type="EMBL" id="JBJDQH010000005">
    <property type="protein sequence ID" value="MFK4266436.1"/>
    <property type="molecule type" value="Genomic_DNA"/>
</dbReference>
<comment type="caution">
    <text evidence="4">The sequence shown here is derived from an EMBL/GenBank/DDBJ whole genome shotgun (WGS) entry which is preliminary data.</text>
</comment>
<dbReference type="Gene3D" id="3.40.50.300">
    <property type="entry name" value="P-loop containing nucleotide triphosphate hydrolases"/>
    <property type="match status" value="1"/>
</dbReference>
<gene>
    <name evidence="4" type="ORF">ACI2L5_16055</name>
</gene>
<evidence type="ECO:0000256" key="1">
    <source>
        <dbReference type="ARBA" id="ARBA00022741"/>
    </source>
</evidence>
<organism evidence="4 5">
    <name type="scientific">Streptomyces milbemycinicus</name>
    <dbReference type="NCBI Taxonomy" id="476552"/>
    <lineage>
        <taxon>Bacteria</taxon>
        <taxon>Bacillati</taxon>
        <taxon>Actinomycetota</taxon>
        <taxon>Actinomycetes</taxon>
        <taxon>Kitasatosporales</taxon>
        <taxon>Streptomycetaceae</taxon>
        <taxon>Streptomyces</taxon>
    </lineage>
</organism>
<feature type="domain" description="NACHT" evidence="3">
    <location>
        <begin position="268"/>
        <end position="597"/>
    </location>
</feature>
<sequence>MDAGMVGLRVASAVVGPVVKRLLAPPGAEGAEFTGKPVRIRRLLAFTGDHRTLDEADLHRLADELVQRALRGGQETAVPHEERNAVVHALARTLHALAGLDMDDVQAVELGPERLAVKLAQHAGADATDHLSADAAVFHDRLLQTACLHVLYFFSQRPGFAARTQIEHSRRLADLIEKVDLLIERIPSELSRDAAFEARYAEYIVRRHQEVTIFGVDVRNGSRSWPLDTAYLSLEAVRPTYQAMGWDTESADVAAASRPVEEALSGHHRVLLRGAAGSGKTTLVQWLAVTTARQHNLPTPLAHLLGRVPFVLPLRTLTRSDAELPIPADFLHRVSCPLTPPDGWAERVLHAGRGLLLIDGIDEVPEPERHRTRRWLTELTAAFPGNLWLVTSRPSAVRADWLARDGFTELALTPMRPSDIALFIRRWHASVGADAEQAESLIGALRLKGGLARLATNPLMCGLICALYEERRGFLPRGRKALYEAALSMLLERRDRERNVYGQGGMELEEETATELLQHLAYWLIRNGRSEMARKDAVEQVRRLLPTMPDVAAMGDAEEVLRHLLVRSGVLREPADGVIDFLHRTFQDFLGAGAIVVERDFGLLISHAHRDQWEDVLRMAVAHARPAERAEILTQLADRADLQSESLRARLRLLSLACLEHAPKLDPAVRQRVEADAAGLLPPRAIWEASLLAEAGPLVLELLPDPAGLKDHEATATVHTACRIGGDAALPLLRAFAHSGMTATDRQLLEHWDQFDTSSYGDEVIRPIVSRPHKVPVVVRSIKELQMCGTMDTCERVALQGDLSQEEITSALSHLPLRELRILGNRKISRLEFLAVFPDLTTLALESCPNVENIASLRRLSLLESVTLQDLPRLDTLGGLGECHELSVLLLGAGVPWHGYDAPPCLRQVSRLRVPPTAHTLTHLGQFKKLTALSVQLVQAPFDASSWPLINTAPNLESLTVSYPQLADLLEAGVRLKRVKQLSVTAAGRGGRESLIGLTRCLPYLEHLTLHSPGFVNLGNLSEKRSRLREIVITNPGRFGNAVFLPDGVKLTIYPPPRETYLR</sequence>
<dbReference type="Proteomes" id="UP001620295">
    <property type="component" value="Unassembled WGS sequence"/>
</dbReference>
<name>A0ABW8LKJ1_9ACTN</name>
<evidence type="ECO:0000259" key="3">
    <source>
        <dbReference type="PROSITE" id="PS50837"/>
    </source>
</evidence>
<dbReference type="RefSeq" id="WP_358641405.1">
    <property type="nucleotide sequence ID" value="NZ_JBFAEV010000019.1"/>
</dbReference>
<dbReference type="PANTHER" id="PTHR46844:SF1">
    <property type="entry name" value="SLR5058 PROTEIN"/>
    <property type="match status" value="1"/>
</dbReference>
<dbReference type="SUPFAM" id="SSF52540">
    <property type="entry name" value="P-loop containing nucleoside triphosphate hydrolases"/>
    <property type="match status" value="1"/>
</dbReference>
<keyword evidence="5" id="KW-1185">Reference proteome</keyword>
<dbReference type="SUPFAM" id="SSF52058">
    <property type="entry name" value="L domain-like"/>
    <property type="match status" value="1"/>
</dbReference>
<dbReference type="InterPro" id="IPR032675">
    <property type="entry name" value="LRR_dom_sf"/>
</dbReference>
<evidence type="ECO:0000313" key="5">
    <source>
        <dbReference type="Proteomes" id="UP001620295"/>
    </source>
</evidence>
<evidence type="ECO:0000256" key="2">
    <source>
        <dbReference type="ARBA" id="ARBA00022840"/>
    </source>
</evidence>
<dbReference type="InterPro" id="IPR054547">
    <property type="entry name" value="NNH1"/>
</dbReference>
<protein>
    <submittedName>
        <fullName evidence="4">NACHT domain-containing protein</fullName>
    </submittedName>
</protein>
<keyword evidence="1" id="KW-0547">Nucleotide-binding</keyword>